<comment type="caution">
    <text evidence="2">The sequence shown here is derived from an EMBL/GenBank/DDBJ whole genome shotgun (WGS) entry which is preliminary data.</text>
</comment>
<name>A0AAV9U2G4_9PEZI</name>
<proteinExistence type="predicted"/>
<dbReference type="Proteomes" id="UP001375240">
    <property type="component" value="Unassembled WGS sequence"/>
</dbReference>
<dbReference type="EMBL" id="JAVHNQ010000013">
    <property type="protein sequence ID" value="KAK6334040.1"/>
    <property type="molecule type" value="Genomic_DNA"/>
</dbReference>
<feature type="transmembrane region" description="Helical" evidence="1">
    <location>
        <begin position="474"/>
        <end position="499"/>
    </location>
</feature>
<accession>A0AAV9U2G4</accession>
<evidence type="ECO:0000256" key="1">
    <source>
        <dbReference type="SAM" id="Phobius"/>
    </source>
</evidence>
<sequence length="594" mass="65784">MHEILLRNQPNLNVLIHAFKVNTAWKDTGLKREILFGYFVIALAGINLLAWTAAGLAESLIILGPNVLASSPYCGNVFSERGSVPQVDAWALDRAQAAQTLVNSCIDSELTSNCGELVTPSLNITLSHNITCPFGDNLCSEGPTASIHVDSGDISSTELGFNLRNPFTVKFEMDCSPIRAGDSYVKTFDVDFDTDPVGKGSWKVLYLYYGAANSSSPWKDPDGNLATTRYNLLFQGGFQKFYGLNAFFWSPVFTTDGLYENLTAEWIPILPLRDPSWDSSLFFLTSGTLLYTAPSDDPFFKSRSTPLFEGHYLSDQWVSTLACRERVQYCNPSTGKCSEPTSTMSGRPYGDNTLTNFDEDTQSAIRALWLLAVPFFPISNMVNLRGAAVLLADRLLQNGVVTNINREQWKLEVVNWLKVAITGLKLSVVQYGTGKQDRSAAKTFDVADEGYKPVQDTNPVCTSRLIKFRTSDAFVSYSLFGILVISLGSLVIILLSLIIEPIYSRMAKNPTGKLAVKYKAWKTDDMLHIYSVAMQQSGVGSWFTGKWDVPVTNKGVLMKETMLYTSEPACLPQQTQPYPDSHQAPVYYKSEGYP</sequence>
<dbReference type="AlphaFoldDB" id="A0AAV9U2G4"/>
<evidence type="ECO:0000313" key="2">
    <source>
        <dbReference type="EMBL" id="KAK6334040.1"/>
    </source>
</evidence>
<feature type="transmembrane region" description="Helical" evidence="1">
    <location>
        <begin position="35"/>
        <end position="57"/>
    </location>
</feature>
<keyword evidence="1" id="KW-0472">Membrane</keyword>
<reference evidence="2 3" key="1">
    <citation type="submission" date="2019-10" db="EMBL/GenBank/DDBJ databases">
        <authorList>
            <person name="Palmer J.M."/>
        </authorList>
    </citation>
    <scope>NUCLEOTIDE SEQUENCE [LARGE SCALE GENOMIC DNA]</scope>
    <source>
        <strain evidence="2 3">TWF696</strain>
    </source>
</reference>
<organism evidence="2 3">
    <name type="scientific">Orbilia brochopaga</name>
    <dbReference type="NCBI Taxonomy" id="3140254"/>
    <lineage>
        <taxon>Eukaryota</taxon>
        <taxon>Fungi</taxon>
        <taxon>Dikarya</taxon>
        <taxon>Ascomycota</taxon>
        <taxon>Pezizomycotina</taxon>
        <taxon>Orbiliomycetes</taxon>
        <taxon>Orbiliales</taxon>
        <taxon>Orbiliaceae</taxon>
        <taxon>Orbilia</taxon>
    </lineage>
</organism>
<keyword evidence="3" id="KW-1185">Reference proteome</keyword>
<protein>
    <submittedName>
        <fullName evidence="2">Uncharacterized protein</fullName>
    </submittedName>
</protein>
<keyword evidence="1" id="KW-1133">Transmembrane helix</keyword>
<keyword evidence="1" id="KW-0812">Transmembrane</keyword>
<evidence type="ECO:0000313" key="3">
    <source>
        <dbReference type="Proteomes" id="UP001375240"/>
    </source>
</evidence>
<gene>
    <name evidence="2" type="ORF">TWF696_002544</name>
</gene>